<dbReference type="PANTHER" id="PTHR46163">
    <property type="entry name" value="TYROSINE-PROTEIN PHOSPHATASE-RELATED"/>
    <property type="match status" value="1"/>
</dbReference>
<feature type="compositionally biased region" description="Basic residues" evidence="1">
    <location>
        <begin position="399"/>
        <end position="409"/>
    </location>
</feature>
<dbReference type="Gene3D" id="3.90.190.10">
    <property type="entry name" value="Protein tyrosine phosphatase superfamily"/>
    <property type="match status" value="1"/>
</dbReference>
<dbReference type="AlphaFoldDB" id="A0AA39I0X0"/>
<reference evidence="4" key="1">
    <citation type="submission" date="2023-06" db="EMBL/GenBank/DDBJ databases">
        <title>Genomic analysis of the entomopathogenic nematode Steinernema hermaphroditum.</title>
        <authorList>
            <person name="Schwarz E.M."/>
            <person name="Heppert J.K."/>
            <person name="Baniya A."/>
            <person name="Schwartz H.T."/>
            <person name="Tan C.-H."/>
            <person name="Antoshechkin I."/>
            <person name="Sternberg P.W."/>
            <person name="Goodrich-Blair H."/>
            <person name="Dillman A.R."/>
        </authorList>
    </citation>
    <scope>NUCLEOTIDE SEQUENCE</scope>
    <source>
        <strain evidence="4">PS9179</strain>
        <tissue evidence="4">Whole animal</tissue>
    </source>
</reference>
<evidence type="ECO:0000256" key="1">
    <source>
        <dbReference type="SAM" id="MobiDB-lite"/>
    </source>
</evidence>
<dbReference type="PROSITE" id="PS50056">
    <property type="entry name" value="TYR_PHOSPHATASE_2"/>
    <property type="match status" value="1"/>
</dbReference>
<feature type="compositionally biased region" description="Basic and acidic residues" evidence="1">
    <location>
        <begin position="375"/>
        <end position="386"/>
    </location>
</feature>
<gene>
    <name evidence="4" type="ORF">QR680_011624</name>
</gene>
<dbReference type="PROSITE" id="PS00383">
    <property type="entry name" value="TYR_PHOSPHATASE_1"/>
    <property type="match status" value="1"/>
</dbReference>
<dbReference type="InterPro" id="IPR000242">
    <property type="entry name" value="PTP_cat"/>
</dbReference>
<feature type="region of interest" description="Disordered" evidence="1">
    <location>
        <begin position="480"/>
        <end position="521"/>
    </location>
</feature>
<evidence type="ECO:0000313" key="4">
    <source>
        <dbReference type="EMBL" id="KAK0414809.1"/>
    </source>
</evidence>
<evidence type="ECO:0008006" key="6">
    <source>
        <dbReference type="Google" id="ProtNLM"/>
    </source>
</evidence>
<comment type="caution">
    <text evidence="4">The sequence shown here is derived from an EMBL/GenBank/DDBJ whole genome shotgun (WGS) entry which is preliminary data.</text>
</comment>
<dbReference type="PROSITE" id="PS50055">
    <property type="entry name" value="TYR_PHOSPHATASE_PTP"/>
    <property type="match status" value="1"/>
</dbReference>
<dbReference type="InterPro" id="IPR000387">
    <property type="entry name" value="Tyr_Pase_dom"/>
</dbReference>
<protein>
    <recommendedName>
        <fullName evidence="6">Protein-tyrosine-phosphatase</fullName>
    </recommendedName>
</protein>
<dbReference type="InterPro" id="IPR003595">
    <property type="entry name" value="Tyr_Pase_cat"/>
</dbReference>
<dbReference type="GO" id="GO:0004725">
    <property type="term" value="F:protein tyrosine phosphatase activity"/>
    <property type="evidence" value="ECO:0007669"/>
    <property type="project" value="InterPro"/>
</dbReference>
<feature type="region of interest" description="Disordered" evidence="1">
    <location>
        <begin position="1"/>
        <end position="25"/>
    </location>
</feature>
<dbReference type="SUPFAM" id="SSF52799">
    <property type="entry name" value="(Phosphotyrosine protein) phosphatases II"/>
    <property type="match status" value="1"/>
</dbReference>
<feature type="compositionally biased region" description="Low complexity" evidence="1">
    <location>
        <begin position="480"/>
        <end position="495"/>
    </location>
</feature>
<dbReference type="InterPro" id="IPR052782">
    <property type="entry name" value="Oocyte-zygote_transition_reg"/>
</dbReference>
<dbReference type="Proteomes" id="UP001175271">
    <property type="component" value="Unassembled WGS sequence"/>
</dbReference>
<dbReference type="SMART" id="SM00194">
    <property type="entry name" value="PTPc"/>
    <property type="match status" value="1"/>
</dbReference>
<evidence type="ECO:0000259" key="3">
    <source>
        <dbReference type="PROSITE" id="PS50056"/>
    </source>
</evidence>
<proteinExistence type="predicted"/>
<dbReference type="Pfam" id="PF00102">
    <property type="entry name" value="Y_phosphatase"/>
    <property type="match status" value="1"/>
</dbReference>
<accession>A0AA39I0X0</accession>
<feature type="region of interest" description="Disordered" evidence="1">
    <location>
        <begin position="366"/>
        <end position="440"/>
    </location>
</feature>
<evidence type="ECO:0000259" key="2">
    <source>
        <dbReference type="PROSITE" id="PS50055"/>
    </source>
</evidence>
<dbReference type="SMART" id="SM00404">
    <property type="entry name" value="PTPc_motif"/>
    <property type="match status" value="1"/>
</dbReference>
<dbReference type="EMBL" id="JAUCMV010000002">
    <property type="protein sequence ID" value="KAK0414809.1"/>
    <property type="molecule type" value="Genomic_DNA"/>
</dbReference>
<name>A0AA39I0X0_9BILA</name>
<feature type="domain" description="Tyrosine specific protein phosphatases" evidence="3">
    <location>
        <begin position="244"/>
        <end position="312"/>
    </location>
</feature>
<keyword evidence="5" id="KW-1185">Reference proteome</keyword>
<dbReference type="CDD" id="cd00047">
    <property type="entry name" value="PTPc"/>
    <property type="match status" value="1"/>
</dbReference>
<feature type="domain" description="Tyrosine-protein phosphatase" evidence="2">
    <location>
        <begin position="92"/>
        <end position="321"/>
    </location>
</feature>
<dbReference type="InterPro" id="IPR016130">
    <property type="entry name" value="Tyr_Pase_AS"/>
</dbReference>
<dbReference type="InterPro" id="IPR029021">
    <property type="entry name" value="Prot-tyrosine_phosphatase-like"/>
</dbReference>
<evidence type="ECO:0000313" key="5">
    <source>
        <dbReference type="Proteomes" id="UP001175271"/>
    </source>
</evidence>
<organism evidence="4 5">
    <name type="scientific">Steinernema hermaphroditum</name>
    <dbReference type="NCBI Taxonomy" id="289476"/>
    <lineage>
        <taxon>Eukaryota</taxon>
        <taxon>Metazoa</taxon>
        <taxon>Ecdysozoa</taxon>
        <taxon>Nematoda</taxon>
        <taxon>Chromadorea</taxon>
        <taxon>Rhabditida</taxon>
        <taxon>Tylenchina</taxon>
        <taxon>Panagrolaimomorpha</taxon>
        <taxon>Strongyloidoidea</taxon>
        <taxon>Steinernematidae</taxon>
        <taxon>Steinernema</taxon>
    </lineage>
</organism>
<sequence length="584" mass="64293">MNPQRVRTNSSSSKKKRKTAKAPGDNTVYTVSVQGTVKIDRQNETFSPEAKEVIKKFVEDVIKTGVHPLRLSYAELRSFVPPDNAKTASVANPTKCRYKDVGCLDKTRVVLNWPPGMKGDFIHANRVEHKFLDNTFLCCQGPMDATIPDFWRMIWQEKVKVIIMLCRCEEQGKPKCAQYWPLNKDESRTYFGLTIRNEKIDASDPSFIETRLLLTFGGAQRHLDHLQWTKWPDKSVPKTPMAPFRLLRYTRQYTKNPSVVHCSAGIGRTGTLVMLEMVFKSLSQAKVPDIAQLTRELRCLRSQSVQTEDQYVYVHYALLQLFVVKQVVLPQDIKPFCREYEAYLKLLNVNDGRQLPLEVTAVPFVGSPTKTLEGNTKEGTIEETSVRRRKGQKVTSRSGSKRSRRHRAAKSPDATADGATRMGTPATSPQPSPVPSATVSKTQFPRSIMGQAPAGDSPAGDGAGIPEHRVASVPAAAPAIPSSVPASTAPVVGSSEASNKPAASVSNPQMPKPASTAIPGPSKIIYAPPKMYTIQNANGKKAIIYQRSAQPFIKAIATPQGQQQPQILVASKNVSNANPNSPAH</sequence>
<dbReference type="PRINTS" id="PR00700">
    <property type="entry name" value="PRTYPHPHTASE"/>
</dbReference>